<dbReference type="Gene3D" id="1.20.1250.20">
    <property type="entry name" value="MFS general substrate transporter like domains"/>
    <property type="match status" value="1"/>
</dbReference>
<feature type="transmembrane region" description="Helical" evidence="6">
    <location>
        <begin position="78"/>
        <end position="101"/>
    </location>
</feature>
<evidence type="ECO:0000256" key="6">
    <source>
        <dbReference type="SAM" id="Phobius"/>
    </source>
</evidence>
<feature type="transmembrane region" description="Helical" evidence="6">
    <location>
        <begin position="134"/>
        <end position="154"/>
    </location>
</feature>
<dbReference type="RefSeq" id="WP_131018225.1">
    <property type="nucleotide sequence ID" value="NZ_SIRE01000035.1"/>
</dbReference>
<dbReference type="SUPFAM" id="SSF103473">
    <property type="entry name" value="MFS general substrate transporter"/>
    <property type="match status" value="1"/>
</dbReference>
<protein>
    <submittedName>
        <fullName evidence="8">MFS transporter</fullName>
    </submittedName>
</protein>
<dbReference type="InterPro" id="IPR011701">
    <property type="entry name" value="MFS"/>
</dbReference>
<name>A0A4Q9DIF7_9BACL</name>
<dbReference type="InterPro" id="IPR052714">
    <property type="entry name" value="MFS_Exporter"/>
</dbReference>
<feature type="transmembrane region" description="Helical" evidence="6">
    <location>
        <begin position="107"/>
        <end position="127"/>
    </location>
</feature>
<proteinExistence type="predicted"/>
<dbReference type="EMBL" id="SIRE01000035">
    <property type="protein sequence ID" value="TBL69960.1"/>
    <property type="molecule type" value="Genomic_DNA"/>
</dbReference>
<feature type="transmembrane region" description="Helical" evidence="6">
    <location>
        <begin position="258"/>
        <end position="280"/>
    </location>
</feature>
<feature type="transmembrane region" description="Helical" evidence="6">
    <location>
        <begin position="320"/>
        <end position="343"/>
    </location>
</feature>
<reference evidence="8 9" key="1">
    <citation type="submission" date="2019-02" db="EMBL/GenBank/DDBJ databases">
        <title>Paenibacillus sp. nov., isolated from surface-sterilized tissue of Thalictrum simplex L.</title>
        <authorList>
            <person name="Tuo L."/>
        </authorList>
    </citation>
    <scope>NUCLEOTIDE SEQUENCE [LARGE SCALE GENOMIC DNA]</scope>
    <source>
        <strain evidence="8 9">N2SHLJ1</strain>
    </source>
</reference>
<organism evidence="8 9">
    <name type="scientific">Paenibacillus thalictri</name>
    <dbReference type="NCBI Taxonomy" id="2527873"/>
    <lineage>
        <taxon>Bacteria</taxon>
        <taxon>Bacillati</taxon>
        <taxon>Bacillota</taxon>
        <taxon>Bacilli</taxon>
        <taxon>Bacillales</taxon>
        <taxon>Paenibacillaceae</taxon>
        <taxon>Paenibacillus</taxon>
    </lineage>
</organism>
<keyword evidence="5 6" id="KW-0472">Membrane</keyword>
<keyword evidence="3 6" id="KW-0812">Transmembrane</keyword>
<dbReference type="CDD" id="cd17489">
    <property type="entry name" value="MFS_YfcJ_like"/>
    <property type="match status" value="1"/>
</dbReference>
<feature type="transmembrane region" description="Helical" evidence="6">
    <location>
        <begin position="200"/>
        <end position="218"/>
    </location>
</feature>
<dbReference type="GO" id="GO:0022857">
    <property type="term" value="F:transmembrane transporter activity"/>
    <property type="evidence" value="ECO:0007669"/>
    <property type="project" value="InterPro"/>
</dbReference>
<evidence type="ECO:0000256" key="5">
    <source>
        <dbReference type="ARBA" id="ARBA00023136"/>
    </source>
</evidence>
<dbReference type="PROSITE" id="PS00216">
    <property type="entry name" value="SUGAR_TRANSPORT_1"/>
    <property type="match status" value="1"/>
</dbReference>
<comment type="subcellular location">
    <subcellularLocation>
        <location evidence="1">Cell membrane</location>
        <topology evidence="1">Multi-pass membrane protein</topology>
    </subcellularLocation>
</comment>
<evidence type="ECO:0000313" key="8">
    <source>
        <dbReference type="EMBL" id="TBL69960.1"/>
    </source>
</evidence>
<dbReference type="PANTHER" id="PTHR23531">
    <property type="entry name" value="QUINOLENE RESISTANCE PROTEIN NORA"/>
    <property type="match status" value="1"/>
</dbReference>
<evidence type="ECO:0000256" key="2">
    <source>
        <dbReference type="ARBA" id="ARBA00022448"/>
    </source>
</evidence>
<feature type="transmembrane region" description="Helical" evidence="6">
    <location>
        <begin position="292"/>
        <end position="313"/>
    </location>
</feature>
<accession>A0A4Q9DIF7</accession>
<sequence length="398" mass="42872">MERLWTKPFILMTAGNLFLFVAFYMLYPTLPSFIKQMGGSESQVGLAMGTFALSAVIFRPLVGGLLDRFGRRPFIVSGLLLFTFAMYMYGWVGGIVVLIGLRILHGLSWALSTTAMITSITDTIPAARRGEGMGWFSTSMTLAMAIGPMFGIWVTQNHSYSTLFLFAVGLSVVALLLTFGAKMPFRPQTGTRKMELYEKSVLPIAASVFFLFISYGGITTFVPLFAGSIQVNSGAFFLTFAATLALSRPISGKLSDRFGEMVIIAPSLVVTIAAMIVLSVSTGLAGVLVSAVLYGIGFGSAQPAFQSATILLARVDRKGVANATISTANDLGIGLGAIMLGWVSQYASYQVLFEVSAVSVGISLILFSVFAKRVSKNKEQRKGEDSSAFDENEFEKFT</sequence>
<feature type="domain" description="Major facilitator superfamily (MFS) profile" evidence="7">
    <location>
        <begin position="8"/>
        <end position="375"/>
    </location>
</feature>
<evidence type="ECO:0000313" key="9">
    <source>
        <dbReference type="Proteomes" id="UP000293142"/>
    </source>
</evidence>
<dbReference type="PROSITE" id="PS50850">
    <property type="entry name" value="MFS"/>
    <property type="match status" value="1"/>
</dbReference>
<feature type="transmembrane region" description="Helical" evidence="6">
    <location>
        <begin position="47"/>
        <end position="66"/>
    </location>
</feature>
<dbReference type="GO" id="GO:0005886">
    <property type="term" value="C:plasma membrane"/>
    <property type="evidence" value="ECO:0007669"/>
    <property type="project" value="UniProtKB-SubCell"/>
</dbReference>
<dbReference type="InterPro" id="IPR036259">
    <property type="entry name" value="MFS_trans_sf"/>
</dbReference>
<dbReference type="PANTHER" id="PTHR23531:SF2">
    <property type="entry name" value="PERMEASE"/>
    <property type="match status" value="1"/>
</dbReference>
<evidence type="ECO:0000256" key="4">
    <source>
        <dbReference type="ARBA" id="ARBA00022989"/>
    </source>
</evidence>
<feature type="transmembrane region" description="Helical" evidence="6">
    <location>
        <begin position="9"/>
        <end position="27"/>
    </location>
</feature>
<keyword evidence="4 6" id="KW-1133">Transmembrane helix</keyword>
<dbReference type="InterPro" id="IPR020846">
    <property type="entry name" value="MFS_dom"/>
</dbReference>
<evidence type="ECO:0000256" key="3">
    <source>
        <dbReference type="ARBA" id="ARBA00022692"/>
    </source>
</evidence>
<dbReference type="AlphaFoldDB" id="A0A4Q9DIF7"/>
<feature type="transmembrane region" description="Helical" evidence="6">
    <location>
        <begin position="349"/>
        <end position="371"/>
    </location>
</feature>
<feature type="transmembrane region" description="Helical" evidence="6">
    <location>
        <begin position="224"/>
        <end position="246"/>
    </location>
</feature>
<dbReference type="InterPro" id="IPR005829">
    <property type="entry name" value="Sugar_transporter_CS"/>
</dbReference>
<keyword evidence="2" id="KW-0813">Transport</keyword>
<dbReference type="Proteomes" id="UP000293142">
    <property type="component" value="Unassembled WGS sequence"/>
</dbReference>
<dbReference type="OrthoDB" id="9814001at2"/>
<gene>
    <name evidence="8" type="ORF">EYB31_34820</name>
</gene>
<keyword evidence="9" id="KW-1185">Reference proteome</keyword>
<evidence type="ECO:0000259" key="7">
    <source>
        <dbReference type="PROSITE" id="PS50850"/>
    </source>
</evidence>
<dbReference type="Pfam" id="PF07690">
    <property type="entry name" value="MFS_1"/>
    <property type="match status" value="1"/>
</dbReference>
<comment type="caution">
    <text evidence="8">The sequence shown here is derived from an EMBL/GenBank/DDBJ whole genome shotgun (WGS) entry which is preliminary data.</text>
</comment>
<evidence type="ECO:0000256" key="1">
    <source>
        <dbReference type="ARBA" id="ARBA00004651"/>
    </source>
</evidence>
<feature type="transmembrane region" description="Helical" evidence="6">
    <location>
        <begin position="160"/>
        <end position="179"/>
    </location>
</feature>